<accession>G4CGP5</accession>
<reference evidence="1 2" key="1">
    <citation type="submission" date="2011-05" db="EMBL/GenBank/DDBJ databases">
        <authorList>
            <person name="Muzny D."/>
            <person name="Qin X."/>
            <person name="Deng J."/>
            <person name="Jiang H."/>
            <person name="Liu Y."/>
            <person name="Qu J."/>
            <person name="Song X.-Z."/>
            <person name="Zhang L."/>
            <person name="Thornton R."/>
            <person name="Coyle M."/>
            <person name="Francisco L."/>
            <person name="Jackson L."/>
            <person name="Javaid M."/>
            <person name="Korchina V."/>
            <person name="Kovar C."/>
            <person name="Mata R."/>
            <person name="Mathew T."/>
            <person name="Ngo R."/>
            <person name="Nguyen L."/>
            <person name="Nguyen N."/>
            <person name="Okwuonu G."/>
            <person name="Ongeri F."/>
            <person name="Pham C."/>
            <person name="Simmons D."/>
            <person name="Wilczek-Boney K."/>
            <person name="Hale W."/>
            <person name="Jakkamsetti A."/>
            <person name="Pham P."/>
            <person name="Ruth R."/>
            <person name="San Lucas F."/>
            <person name="Warren J."/>
            <person name="Zhang J."/>
            <person name="Zhao Z."/>
            <person name="Zhou C."/>
            <person name="Zhu D."/>
            <person name="Lee S."/>
            <person name="Bess C."/>
            <person name="Blankenburg K."/>
            <person name="Forbes L."/>
            <person name="Fu Q."/>
            <person name="Gubbala S."/>
            <person name="Hirani K."/>
            <person name="Jayaseelan J.C."/>
            <person name="Lara F."/>
            <person name="Munidasa M."/>
            <person name="Palculict T."/>
            <person name="Patil S."/>
            <person name="Pu L.-L."/>
            <person name="Saada N."/>
            <person name="Tang L."/>
            <person name="Weissenberger G."/>
            <person name="Zhu Y."/>
            <person name="Hemphill L."/>
            <person name="Shang Y."/>
            <person name="Youmans B."/>
            <person name="Ayvaz T."/>
            <person name="Ross M."/>
            <person name="Santibanez J."/>
            <person name="Aqrawi P."/>
            <person name="Gross S."/>
            <person name="Joshi V."/>
            <person name="Fowler G."/>
            <person name="Nazareth L."/>
            <person name="Reid J."/>
            <person name="Worley K."/>
            <person name="Petrosino J."/>
            <person name="Highlander S."/>
            <person name="Gibbs R."/>
        </authorList>
    </citation>
    <scope>NUCLEOTIDE SEQUENCE [LARGE SCALE GENOMIC DNA]</scope>
    <source>
        <strain evidence="1 2">871</strain>
    </source>
</reference>
<protein>
    <submittedName>
        <fullName evidence="1">Uncharacterized protein</fullName>
    </submittedName>
</protein>
<gene>
    <name evidence="1" type="ORF">HMPREF9371_0784</name>
</gene>
<dbReference type="Proteomes" id="UP000003019">
    <property type="component" value="Unassembled WGS sequence"/>
</dbReference>
<dbReference type="EMBL" id="AGAY01000026">
    <property type="protein sequence ID" value="EGY52998.1"/>
    <property type="molecule type" value="Genomic_DNA"/>
</dbReference>
<dbReference type="AlphaFoldDB" id="G4CGP5"/>
<dbReference type="STRING" id="1032488.HMPREF9371_0784"/>
<proteinExistence type="predicted"/>
<dbReference type="HOGENOM" id="CLU_2650707_0_0_4"/>
<dbReference type="PATRIC" id="fig|1032488.3.peg.718"/>
<organism evidence="1 2">
    <name type="scientific">Neisseria shayeganii 871</name>
    <dbReference type="NCBI Taxonomy" id="1032488"/>
    <lineage>
        <taxon>Bacteria</taxon>
        <taxon>Pseudomonadati</taxon>
        <taxon>Pseudomonadota</taxon>
        <taxon>Betaproteobacteria</taxon>
        <taxon>Neisseriales</taxon>
        <taxon>Neisseriaceae</taxon>
        <taxon>Neisseria</taxon>
    </lineage>
</organism>
<name>G4CGP5_9NEIS</name>
<evidence type="ECO:0000313" key="1">
    <source>
        <dbReference type="EMBL" id="EGY52998.1"/>
    </source>
</evidence>
<keyword evidence="2" id="KW-1185">Reference proteome</keyword>
<comment type="caution">
    <text evidence="1">The sequence shown here is derived from an EMBL/GenBank/DDBJ whole genome shotgun (WGS) entry which is preliminary data.</text>
</comment>
<evidence type="ECO:0000313" key="2">
    <source>
        <dbReference type="Proteomes" id="UP000003019"/>
    </source>
</evidence>
<sequence length="76" mass="8779">MIRPFAPTGYLKRHSRFQVACWLWIINTSEGFAKVSGYLKAVSRPPVFTFPNHARFTLSAIIRFRFSLGFLLPSLF</sequence>